<dbReference type="Proteomes" id="UP000708208">
    <property type="component" value="Unassembled WGS sequence"/>
</dbReference>
<keyword evidence="3" id="KW-0862">Zinc</keyword>
<reference evidence="7" key="1">
    <citation type="submission" date="2021-06" db="EMBL/GenBank/DDBJ databases">
        <authorList>
            <person name="Hodson N. C."/>
            <person name="Mongue J. A."/>
            <person name="Jaron S. K."/>
        </authorList>
    </citation>
    <scope>NUCLEOTIDE SEQUENCE</scope>
</reference>
<evidence type="ECO:0000313" key="8">
    <source>
        <dbReference type="Proteomes" id="UP000708208"/>
    </source>
</evidence>
<dbReference type="PANTHER" id="PTHR46831:SF1">
    <property type="entry name" value="ZINC FINGER MYND DOMAIN-CONTAINING PROTEIN 19"/>
    <property type="match status" value="1"/>
</dbReference>
<dbReference type="GO" id="GO:0045202">
    <property type="term" value="C:synapse"/>
    <property type="evidence" value="ECO:0007669"/>
    <property type="project" value="TreeGrafter"/>
</dbReference>
<dbReference type="Pfam" id="PF01753">
    <property type="entry name" value="zf-MYND"/>
    <property type="match status" value="1"/>
</dbReference>
<keyword evidence="1" id="KW-0479">Metal-binding</keyword>
<sequence length="302" mass="34943">MKLLETLDDQKTVRLGIVKLGTAVGKMKYALIDEVDIPIIHEYKFDARLEIDRNGDGIRVMAMGHPKSKGSSAVPIPLQNILWENRNGPVEPGYLVRHLNGITMDNRLDNLTLVPKWISRLEQDSILRMRCTETHVWERRREIRNCPLEDVDHLLSDETDCVGDDTRGDEPKIERRKGENTLYWKAITQLLSNETEEQRNSSSASCSRAYYTTEGELITRDCPSFYFFECHYPPCTAIESEPREFAMCGRCQQARYCGRECQRDDWTVHRDHCSEARRRSSSSSRRSAKVGRRDISRTEADR</sequence>
<dbReference type="OrthoDB" id="2951111at2759"/>
<evidence type="ECO:0000256" key="1">
    <source>
        <dbReference type="ARBA" id="ARBA00022723"/>
    </source>
</evidence>
<dbReference type="PANTHER" id="PTHR46831">
    <property type="entry name" value="ZINC FINGER MYND DOMAIN-CONTAINING PROTEIN 19"/>
    <property type="match status" value="1"/>
</dbReference>
<feature type="compositionally biased region" description="Basic and acidic residues" evidence="5">
    <location>
        <begin position="291"/>
        <end position="302"/>
    </location>
</feature>
<dbReference type="Pfam" id="PF13392">
    <property type="entry name" value="HNH_3"/>
    <property type="match status" value="1"/>
</dbReference>
<evidence type="ECO:0000256" key="4">
    <source>
        <dbReference type="PROSITE-ProRule" id="PRU00134"/>
    </source>
</evidence>
<dbReference type="AlphaFoldDB" id="A0A8J2PWN5"/>
<evidence type="ECO:0000256" key="5">
    <source>
        <dbReference type="SAM" id="MobiDB-lite"/>
    </source>
</evidence>
<dbReference type="InterPro" id="IPR032978">
    <property type="entry name" value="ZMYND19"/>
</dbReference>
<dbReference type="GO" id="GO:0016020">
    <property type="term" value="C:membrane"/>
    <property type="evidence" value="ECO:0007669"/>
    <property type="project" value="TreeGrafter"/>
</dbReference>
<dbReference type="GO" id="GO:0008270">
    <property type="term" value="F:zinc ion binding"/>
    <property type="evidence" value="ECO:0007669"/>
    <property type="project" value="UniProtKB-KW"/>
</dbReference>
<dbReference type="GO" id="GO:0005737">
    <property type="term" value="C:cytoplasm"/>
    <property type="evidence" value="ECO:0007669"/>
    <property type="project" value="TreeGrafter"/>
</dbReference>
<dbReference type="EMBL" id="CAJVCH010570851">
    <property type="protein sequence ID" value="CAG7836024.1"/>
    <property type="molecule type" value="Genomic_DNA"/>
</dbReference>
<keyword evidence="2 4" id="KW-0863">Zinc-finger</keyword>
<evidence type="ECO:0000256" key="2">
    <source>
        <dbReference type="ARBA" id="ARBA00022771"/>
    </source>
</evidence>
<gene>
    <name evidence="7" type="ORF">AFUS01_LOCUS45318</name>
</gene>
<dbReference type="PROSITE" id="PS50865">
    <property type="entry name" value="ZF_MYND_2"/>
    <property type="match status" value="1"/>
</dbReference>
<feature type="domain" description="MYND-type" evidence="6">
    <location>
        <begin position="235"/>
        <end position="273"/>
    </location>
</feature>
<name>A0A8J2PWN5_9HEXA</name>
<protein>
    <recommendedName>
        <fullName evidence="6">MYND-type domain-containing protein</fullName>
    </recommendedName>
</protein>
<evidence type="ECO:0000313" key="7">
    <source>
        <dbReference type="EMBL" id="CAG7836024.1"/>
    </source>
</evidence>
<evidence type="ECO:0000256" key="3">
    <source>
        <dbReference type="ARBA" id="ARBA00022833"/>
    </source>
</evidence>
<organism evidence="7 8">
    <name type="scientific">Allacma fusca</name>
    <dbReference type="NCBI Taxonomy" id="39272"/>
    <lineage>
        <taxon>Eukaryota</taxon>
        <taxon>Metazoa</taxon>
        <taxon>Ecdysozoa</taxon>
        <taxon>Arthropoda</taxon>
        <taxon>Hexapoda</taxon>
        <taxon>Collembola</taxon>
        <taxon>Symphypleona</taxon>
        <taxon>Sminthuridae</taxon>
        <taxon>Allacma</taxon>
    </lineage>
</organism>
<keyword evidence="8" id="KW-1185">Reference proteome</keyword>
<comment type="caution">
    <text evidence="7">The sequence shown here is derived from an EMBL/GenBank/DDBJ whole genome shotgun (WGS) entry which is preliminary data.</text>
</comment>
<dbReference type="InterPro" id="IPR003615">
    <property type="entry name" value="HNH_nuc"/>
</dbReference>
<proteinExistence type="predicted"/>
<evidence type="ECO:0000259" key="6">
    <source>
        <dbReference type="PROSITE" id="PS50865"/>
    </source>
</evidence>
<accession>A0A8J2PWN5</accession>
<feature type="region of interest" description="Disordered" evidence="5">
    <location>
        <begin position="276"/>
        <end position="302"/>
    </location>
</feature>
<dbReference type="InterPro" id="IPR002893">
    <property type="entry name" value="Znf_MYND"/>
</dbReference>